<dbReference type="GeneID" id="26628957"/>
<dbReference type="EMBL" id="KP202970">
    <property type="protein sequence ID" value="AJD82884.1"/>
    <property type="molecule type" value="Genomic_DNA"/>
</dbReference>
<dbReference type="OrthoDB" id="36031at10239"/>
<dbReference type="RefSeq" id="YP_009201785.1">
    <property type="nucleotide sequence ID" value="NC_028834.1"/>
</dbReference>
<accession>A0A0B5A4J0</accession>
<evidence type="ECO:0000313" key="2">
    <source>
        <dbReference type="EMBL" id="AJD82884.1"/>
    </source>
</evidence>
<gene>
    <name evidence="2" type="ORF">JWAP_00052</name>
</gene>
<sequence>MFRWIRVKLALMTMHFIKILVDLAVMVGFFCEAVIGYQVLQYIYGLNAATADTDLKKLVYLLPAIWMIWRSVYWWIITQGQGIRPALLAKLREHVFRLYKII</sequence>
<reference evidence="2 3" key="1">
    <citation type="submission" date="2014-11" db="EMBL/GenBank/DDBJ databases">
        <title>Characterization and genome comparisons of three Achromobacter phages of the Siphoviridae family.</title>
        <authorList>
            <person name="Dreiseikelmann B."/>
            <person name="Bunk B."/>
            <person name="Rohde M."/>
            <person name="Wittmann J."/>
        </authorList>
    </citation>
    <scope>NUCLEOTIDE SEQUENCE [LARGE SCALE GENOMIC DNA]</scope>
</reference>
<evidence type="ECO:0000256" key="1">
    <source>
        <dbReference type="SAM" id="Phobius"/>
    </source>
</evidence>
<proteinExistence type="predicted"/>
<keyword evidence="1" id="KW-0472">Membrane</keyword>
<keyword evidence="1" id="KW-1133">Transmembrane helix</keyword>
<feature type="transmembrane region" description="Helical" evidence="1">
    <location>
        <begin position="60"/>
        <end position="77"/>
    </location>
</feature>
<protein>
    <submittedName>
        <fullName evidence="2">Uncharacterized protein</fullName>
    </submittedName>
</protein>
<feature type="transmembrane region" description="Helical" evidence="1">
    <location>
        <begin position="20"/>
        <end position="40"/>
    </location>
</feature>
<evidence type="ECO:0000313" key="3">
    <source>
        <dbReference type="Proteomes" id="UP000031726"/>
    </source>
</evidence>
<name>A0A0B5A4J0_9CAUD</name>
<dbReference type="Proteomes" id="UP000031726">
    <property type="component" value="Segment"/>
</dbReference>
<dbReference type="KEGG" id="vg:26628957"/>
<organism evidence="2 3">
    <name type="scientific">Achromobacter phage 83-24</name>
    <dbReference type="NCBI Taxonomy" id="1589747"/>
    <lineage>
        <taxon>Viruses</taxon>
        <taxon>Duplodnaviria</taxon>
        <taxon>Heunggongvirae</taxon>
        <taxon>Uroviricota</taxon>
        <taxon>Caudoviricetes</taxon>
        <taxon>Steinhofvirus</taxon>
        <taxon>Steinhofvirus sv8324</taxon>
    </lineage>
</organism>
<keyword evidence="3" id="KW-1185">Reference proteome</keyword>
<keyword evidence="1" id="KW-0812">Transmembrane</keyword>